<organism evidence="3 4">
    <name type="scientific">Enterococcus hulanensis</name>
    <dbReference type="NCBI Taxonomy" id="2559929"/>
    <lineage>
        <taxon>Bacteria</taxon>
        <taxon>Bacillati</taxon>
        <taxon>Bacillota</taxon>
        <taxon>Bacilli</taxon>
        <taxon>Lactobacillales</taxon>
        <taxon>Enterococcaceae</taxon>
        <taxon>Enterococcus</taxon>
    </lineage>
</organism>
<dbReference type="Proteomes" id="UP001252875">
    <property type="component" value="Unassembled WGS sequence"/>
</dbReference>
<accession>A0ABU3EV33</accession>
<evidence type="ECO:0000313" key="3">
    <source>
        <dbReference type="EMBL" id="MDT2598521.1"/>
    </source>
</evidence>
<feature type="chain" id="PRO_5046119761" evidence="1">
    <location>
        <begin position="25"/>
        <end position="183"/>
    </location>
</feature>
<evidence type="ECO:0000313" key="4">
    <source>
        <dbReference type="Proteomes" id="UP001252875"/>
    </source>
</evidence>
<sequence length="183" mass="20112">MKCKFLIAALISGVFLVSSPISFAEEGTTSLEILPLDEAHPRIYEVSDLNFGRHEVAESGIKISAQDDLVIKILDARKISQGWVLQVKLGKLQNEQKQTLNQVNLDVGKGRIQGDDIAGISAEAAHLTAEDDTYQTVLKSDNSVRGTYVYTIPKQAIQLTFGSDSSIGKYEGTNNWRIINAQF</sequence>
<protein>
    <submittedName>
        <fullName evidence="3">WxL domain-containing protein</fullName>
    </submittedName>
</protein>
<gene>
    <name evidence="3" type="ORF">P7D85_01970</name>
</gene>
<comment type="caution">
    <text evidence="3">The sequence shown here is derived from an EMBL/GenBank/DDBJ whole genome shotgun (WGS) entry which is preliminary data.</text>
</comment>
<dbReference type="Pfam" id="PF13731">
    <property type="entry name" value="WxL"/>
    <property type="match status" value="1"/>
</dbReference>
<reference evidence="3 4" key="1">
    <citation type="submission" date="2023-03" db="EMBL/GenBank/DDBJ databases">
        <authorList>
            <person name="Shen W."/>
            <person name="Cai J."/>
        </authorList>
    </citation>
    <scope>NUCLEOTIDE SEQUENCE [LARGE SCALE GENOMIC DNA]</scope>
    <source>
        <strain evidence="3 4">D6-4</strain>
    </source>
</reference>
<dbReference type="RefSeq" id="WP_311821192.1">
    <property type="nucleotide sequence ID" value="NZ_JARPYF010000001.1"/>
</dbReference>
<evidence type="ECO:0000259" key="2">
    <source>
        <dbReference type="Pfam" id="PF13731"/>
    </source>
</evidence>
<proteinExistence type="predicted"/>
<evidence type="ECO:0000256" key="1">
    <source>
        <dbReference type="SAM" id="SignalP"/>
    </source>
</evidence>
<keyword evidence="1" id="KW-0732">Signal</keyword>
<feature type="domain" description="WxL" evidence="2">
    <location>
        <begin position="42"/>
        <end position="178"/>
    </location>
</feature>
<dbReference type="EMBL" id="JARPYI010000001">
    <property type="protein sequence ID" value="MDT2598521.1"/>
    <property type="molecule type" value="Genomic_DNA"/>
</dbReference>
<name>A0ABU3EV33_9ENTE</name>
<dbReference type="InterPro" id="IPR027994">
    <property type="entry name" value="WxL_dom"/>
</dbReference>
<keyword evidence="4" id="KW-1185">Reference proteome</keyword>
<feature type="signal peptide" evidence="1">
    <location>
        <begin position="1"/>
        <end position="24"/>
    </location>
</feature>